<dbReference type="SUPFAM" id="SSF159238">
    <property type="entry name" value="SO1590-like"/>
    <property type="match status" value="1"/>
</dbReference>
<protein>
    <submittedName>
        <fullName evidence="1">DUF3224 domain-containing protein</fullName>
    </submittedName>
</protein>
<reference evidence="1 2" key="2">
    <citation type="submission" date="2023-10" db="EMBL/GenBank/DDBJ databases">
        <authorList>
            <person name="Han X.F."/>
        </authorList>
    </citation>
    <scope>NUCLEOTIDE SEQUENCE [LARGE SCALE GENOMIC DNA]</scope>
    <source>
        <strain evidence="1 2">KCTC 39840</strain>
    </source>
</reference>
<dbReference type="Proteomes" id="UP001284601">
    <property type="component" value="Unassembled WGS sequence"/>
</dbReference>
<comment type="caution">
    <text evidence="1">The sequence shown here is derived from an EMBL/GenBank/DDBJ whole genome shotgun (WGS) entry which is preliminary data.</text>
</comment>
<dbReference type="InterPro" id="IPR023159">
    <property type="entry name" value="SO1590-like_sf"/>
</dbReference>
<dbReference type="RefSeq" id="WP_318599944.1">
    <property type="nucleotide sequence ID" value="NZ_JAWSTH010000090.1"/>
</dbReference>
<accession>A0ABU4HW71</accession>
<dbReference type="InterPro" id="IPR021607">
    <property type="entry name" value="DUF3224"/>
</dbReference>
<reference evidence="2" key="1">
    <citation type="submission" date="2023-07" db="EMBL/GenBank/DDBJ databases">
        <title>Conexibacter stalactiti sp. nov., isolated from stalactites in a lava cave and emended description of the genus Conexibacter.</title>
        <authorList>
            <person name="Lee S.D."/>
        </authorList>
    </citation>
    <scope>NUCLEOTIDE SEQUENCE [LARGE SCALE GENOMIC DNA]</scope>
    <source>
        <strain evidence="2">KCTC 39840</strain>
    </source>
</reference>
<dbReference type="Gene3D" id="2.40.350.10">
    <property type="entry name" value="SO1590-like"/>
    <property type="match status" value="1"/>
</dbReference>
<evidence type="ECO:0000313" key="1">
    <source>
        <dbReference type="EMBL" id="MDW5597480.1"/>
    </source>
</evidence>
<evidence type="ECO:0000313" key="2">
    <source>
        <dbReference type="Proteomes" id="UP001284601"/>
    </source>
</evidence>
<dbReference type="Pfam" id="PF11528">
    <property type="entry name" value="DUF3224"/>
    <property type="match status" value="1"/>
</dbReference>
<sequence>MSEIRFEVTSWDVLTPAAGDPLFGAHAGDGPALTRTRLTKRYSGELEGESVVEMQACGEEGYVATERVCGMLGGRRGTFVLQHGATFDPDGAPRQFGWVAKGSGSGELTGLSGTARVEHGLLSLDWRLPA</sequence>
<proteinExistence type="predicted"/>
<dbReference type="EMBL" id="JAWSTH010000090">
    <property type="protein sequence ID" value="MDW5597480.1"/>
    <property type="molecule type" value="Genomic_DNA"/>
</dbReference>
<organism evidence="1 2">
    <name type="scientific">Conexibacter stalactiti</name>
    <dbReference type="NCBI Taxonomy" id="1940611"/>
    <lineage>
        <taxon>Bacteria</taxon>
        <taxon>Bacillati</taxon>
        <taxon>Actinomycetota</taxon>
        <taxon>Thermoleophilia</taxon>
        <taxon>Solirubrobacterales</taxon>
        <taxon>Conexibacteraceae</taxon>
        <taxon>Conexibacter</taxon>
    </lineage>
</organism>
<name>A0ABU4HW71_9ACTN</name>
<gene>
    <name evidence="1" type="ORF">R7226_24235</name>
</gene>
<keyword evidence="2" id="KW-1185">Reference proteome</keyword>